<feature type="signal peptide" evidence="2">
    <location>
        <begin position="1"/>
        <end position="21"/>
    </location>
</feature>
<protein>
    <submittedName>
        <fullName evidence="3">Uncharacterized protein</fullName>
    </submittedName>
</protein>
<accession>A0A239H0P7</accession>
<evidence type="ECO:0000313" key="3">
    <source>
        <dbReference type="EMBL" id="SNS74628.1"/>
    </source>
</evidence>
<gene>
    <name evidence="3" type="ORF">SAMN05216276_101530</name>
</gene>
<proteinExistence type="predicted"/>
<dbReference type="PROSITE" id="PS51257">
    <property type="entry name" value="PROKAR_LIPOPROTEIN"/>
    <property type="match status" value="1"/>
</dbReference>
<sequence>MRHRFPILVVALVLVTAGCSASPAPPAESGHGNAGSDPGAQLRRPWAVERHQPGTRCPVTTETTRPDEDTGTVQGGWPAGPIGLEDGRLDYSAPDPGGAWADPTWAAQKVAWAVNPTLTTPVLVRGRQLDGPGEVRFGDPAVEELLLDPAEDALPGGWREYPSLTRLRAPGCYVYQIDVAAGSFTVVFRAFGPVVASTHS</sequence>
<name>A0A239H0P7_9ACTN</name>
<organism evidence="3 4">
    <name type="scientific">Streptosporangium subroseum</name>
    <dbReference type="NCBI Taxonomy" id="106412"/>
    <lineage>
        <taxon>Bacteria</taxon>
        <taxon>Bacillati</taxon>
        <taxon>Actinomycetota</taxon>
        <taxon>Actinomycetes</taxon>
        <taxon>Streptosporangiales</taxon>
        <taxon>Streptosporangiaceae</taxon>
        <taxon>Streptosporangium</taxon>
    </lineage>
</organism>
<evidence type="ECO:0000256" key="1">
    <source>
        <dbReference type="SAM" id="MobiDB-lite"/>
    </source>
</evidence>
<keyword evidence="2" id="KW-0732">Signal</keyword>
<keyword evidence="4" id="KW-1185">Reference proteome</keyword>
<feature type="chain" id="PRO_5039493287" evidence="2">
    <location>
        <begin position="22"/>
        <end position="200"/>
    </location>
</feature>
<evidence type="ECO:0000256" key="2">
    <source>
        <dbReference type="SAM" id="SignalP"/>
    </source>
</evidence>
<dbReference type="Proteomes" id="UP000198282">
    <property type="component" value="Unassembled WGS sequence"/>
</dbReference>
<dbReference type="EMBL" id="FZOD01000015">
    <property type="protein sequence ID" value="SNS74628.1"/>
    <property type="molecule type" value="Genomic_DNA"/>
</dbReference>
<evidence type="ECO:0000313" key="4">
    <source>
        <dbReference type="Proteomes" id="UP000198282"/>
    </source>
</evidence>
<feature type="region of interest" description="Disordered" evidence="1">
    <location>
        <begin position="21"/>
        <end position="81"/>
    </location>
</feature>
<dbReference type="AlphaFoldDB" id="A0A239H0P7"/>
<reference evidence="3 4" key="1">
    <citation type="submission" date="2017-06" db="EMBL/GenBank/DDBJ databases">
        <authorList>
            <person name="Kim H.J."/>
            <person name="Triplett B.A."/>
        </authorList>
    </citation>
    <scope>NUCLEOTIDE SEQUENCE [LARGE SCALE GENOMIC DNA]</scope>
    <source>
        <strain evidence="3 4">CGMCC 4.2132</strain>
    </source>
</reference>